<dbReference type="Gene3D" id="3.40.50.300">
    <property type="entry name" value="P-loop containing nucleotide triphosphate hydrolases"/>
    <property type="match status" value="1"/>
</dbReference>
<dbReference type="STRING" id="53326.A0A016T3M7"/>
<dbReference type="CDD" id="cd00154">
    <property type="entry name" value="Rab"/>
    <property type="match status" value="1"/>
</dbReference>
<name>A0A016T3M7_9BILA</name>
<dbReference type="SUPFAM" id="SSF52540">
    <property type="entry name" value="P-loop containing nucleoside triphosphate hydrolases"/>
    <property type="match status" value="1"/>
</dbReference>
<dbReference type="InterPro" id="IPR001806">
    <property type="entry name" value="Small_GTPase"/>
</dbReference>
<comment type="caution">
    <text evidence="6">The sequence shown here is derived from an EMBL/GenBank/DDBJ whole genome shotgun (WGS) entry which is preliminary data.</text>
</comment>
<dbReference type="GO" id="GO:0005525">
    <property type="term" value="F:GTP binding"/>
    <property type="evidence" value="ECO:0007669"/>
    <property type="project" value="UniProtKB-KW"/>
</dbReference>
<dbReference type="PANTHER" id="PTHR47980">
    <property type="entry name" value="LD44762P"/>
    <property type="match status" value="1"/>
</dbReference>
<dbReference type="InterPro" id="IPR050305">
    <property type="entry name" value="Small_GTPase_Rab"/>
</dbReference>
<keyword evidence="5" id="KW-0636">Prenylation</keyword>
<dbReference type="Pfam" id="PF00071">
    <property type="entry name" value="Ras"/>
    <property type="match status" value="1"/>
</dbReference>
<evidence type="ECO:0000313" key="6">
    <source>
        <dbReference type="EMBL" id="EYB97231.1"/>
    </source>
</evidence>
<dbReference type="PRINTS" id="PR00449">
    <property type="entry name" value="RASTRNSFRMNG"/>
</dbReference>
<dbReference type="OrthoDB" id="9989112at2759"/>
<evidence type="ECO:0000256" key="5">
    <source>
        <dbReference type="ARBA" id="ARBA00023289"/>
    </source>
</evidence>
<dbReference type="PROSITE" id="PS51419">
    <property type="entry name" value="RAB"/>
    <property type="match status" value="1"/>
</dbReference>
<reference evidence="7" key="1">
    <citation type="journal article" date="2015" name="Nat. Genet.">
        <title>The genome and transcriptome of the zoonotic hookworm Ancylostoma ceylanicum identify infection-specific gene families.</title>
        <authorList>
            <person name="Schwarz E.M."/>
            <person name="Hu Y."/>
            <person name="Antoshechkin I."/>
            <person name="Miller M.M."/>
            <person name="Sternberg P.W."/>
            <person name="Aroian R.V."/>
        </authorList>
    </citation>
    <scope>NUCLEOTIDE SEQUENCE</scope>
    <source>
        <strain evidence="7">HY135</strain>
    </source>
</reference>
<organism evidence="6 7">
    <name type="scientific">Ancylostoma ceylanicum</name>
    <dbReference type="NCBI Taxonomy" id="53326"/>
    <lineage>
        <taxon>Eukaryota</taxon>
        <taxon>Metazoa</taxon>
        <taxon>Ecdysozoa</taxon>
        <taxon>Nematoda</taxon>
        <taxon>Chromadorea</taxon>
        <taxon>Rhabditida</taxon>
        <taxon>Rhabditina</taxon>
        <taxon>Rhabditomorpha</taxon>
        <taxon>Strongyloidea</taxon>
        <taxon>Ancylostomatidae</taxon>
        <taxon>Ancylostomatinae</taxon>
        <taxon>Ancylostoma</taxon>
    </lineage>
</organism>
<dbReference type="InterPro" id="IPR027417">
    <property type="entry name" value="P-loop_NTPase"/>
</dbReference>
<dbReference type="InterPro" id="IPR005225">
    <property type="entry name" value="Small_GTP-bd"/>
</dbReference>
<gene>
    <name evidence="6" type="primary">Acey_s0142.g2309</name>
    <name evidence="6" type="synonym">Acey-K02E10.1</name>
    <name evidence="6" type="ORF">Y032_0142g2309</name>
</gene>
<dbReference type="AlphaFoldDB" id="A0A016T3M7"/>
<protein>
    <recommendedName>
        <fullName evidence="8">Ras family protein</fullName>
    </recommendedName>
</protein>
<dbReference type="SMART" id="SM00173">
    <property type="entry name" value="RAS"/>
    <property type="match status" value="1"/>
</dbReference>
<dbReference type="Proteomes" id="UP000024635">
    <property type="component" value="Unassembled WGS sequence"/>
</dbReference>
<dbReference type="SMART" id="SM00176">
    <property type="entry name" value="RAN"/>
    <property type="match status" value="1"/>
</dbReference>
<proteinExistence type="inferred from homology"/>
<keyword evidence="7" id="KW-1185">Reference proteome</keyword>
<comment type="similarity">
    <text evidence="1">Belongs to the small GTPase superfamily. Rab family.</text>
</comment>
<dbReference type="PROSITE" id="PS51420">
    <property type="entry name" value="RHO"/>
    <property type="match status" value="1"/>
</dbReference>
<evidence type="ECO:0000256" key="4">
    <source>
        <dbReference type="ARBA" id="ARBA00023288"/>
    </source>
</evidence>
<dbReference type="FunFam" id="3.40.50.300:FF:001129">
    <property type="entry name" value="ras-related protein Rab-44 isoform X2"/>
    <property type="match status" value="1"/>
</dbReference>
<keyword evidence="4" id="KW-0449">Lipoprotein</keyword>
<dbReference type="NCBIfam" id="TIGR00231">
    <property type="entry name" value="small_GTP"/>
    <property type="match status" value="1"/>
</dbReference>
<sequence>MSYNHLFKIVVVGDHNCGKSCILLRFAENTFRVDHVSTIGVDFKLKTIKLGRDKVRLELWDTAGMERYRTIYNSYYHSAHGVMCVYDMTNEKSFNSLENYWLKEIRQHAPVNSVLMLVGNKADLGSERKVDFSRAEKLATRLGVSLYEVSAKTARGMFESPINAQMLSYCRVRDALYIKVRINCDDAFHTLAAAMREKVTASSMHSDESDEHEEFSSAFHVDGVLGNNRKSSVRSTCCSSAPEPTFV</sequence>
<evidence type="ECO:0000256" key="2">
    <source>
        <dbReference type="ARBA" id="ARBA00022741"/>
    </source>
</evidence>
<dbReference type="PROSITE" id="PS51421">
    <property type="entry name" value="RAS"/>
    <property type="match status" value="1"/>
</dbReference>
<dbReference type="SMART" id="SM00174">
    <property type="entry name" value="RHO"/>
    <property type="match status" value="1"/>
</dbReference>
<keyword evidence="3" id="KW-0342">GTP-binding</keyword>
<evidence type="ECO:0000256" key="1">
    <source>
        <dbReference type="ARBA" id="ARBA00006270"/>
    </source>
</evidence>
<dbReference type="SMART" id="SM00175">
    <property type="entry name" value="RAB"/>
    <property type="match status" value="1"/>
</dbReference>
<dbReference type="EMBL" id="JARK01001478">
    <property type="protein sequence ID" value="EYB97231.1"/>
    <property type="molecule type" value="Genomic_DNA"/>
</dbReference>
<evidence type="ECO:0008006" key="8">
    <source>
        <dbReference type="Google" id="ProtNLM"/>
    </source>
</evidence>
<keyword evidence="2" id="KW-0547">Nucleotide-binding</keyword>
<evidence type="ECO:0000313" key="7">
    <source>
        <dbReference type="Proteomes" id="UP000024635"/>
    </source>
</evidence>
<accession>A0A016T3M7</accession>
<evidence type="ECO:0000256" key="3">
    <source>
        <dbReference type="ARBA" id="ARBA00023134"/>
    </source>
</evidence>
<dbReference type="GO" id="GO:0003924">
    <property type="term" value="F:GTPase activity"/>
    <property type="evidence" value="ECO:0007669"/>
    <property type="project" value="InterPro"/>
</dbReference>